<sequence length="69" mass="7376">MTQGSEASRNRAFDAPSQAGVGGRKARSQGAVLGSVWDMAGLTLQARAARRAEIREVDRMAFREPIAST</sequence>
<accession>A0ABQ5T909</accession>
<organism evidence="2 3">
    <name type="scientific">Brevundimonas intermedia</name>
    <dbReference type="NCBI Taxonomy" id="74315"/>
    <lineage>
        <taxon>Bacteria</taxon>
        <taxon>Pseudomonadati</taxon>
        <taxon>Pseudomonadota</taxon>
        <taxon>Alphaproteobacteria</taxon>
        <taxon>Caulobacterales</taxon>
        <taxon>Caulobacteraceae</taxon>
        <taxon>Brevundimonas</taxon>
    </lineage>
</organism>
<keyword evidence="3" id="KW-1185">Reference proteome</keyword>
<dbReference type="Proteomes" id="UP001143509">
    <property type="component" value="Unassembled WGS sequence"/>
</dbReference>
<feature type="region of interest" description="Disordered" evidence="1">
    <location>
        <begin position="1"/>
        <end position="26"/>
    </location>
</feature>
<proteinExistence type="predicted"/>
<gene>
    <name evidence="2" type="ORF">GCM10017620_15480</name>
</gene>
<reference evidence="2" key="2">
    <citation type="submission" date="2023-01" db="EMBL/GenBank/DDBJ databases">
        <authorList>
            <person name="Sun Q."/>
            <person name="Evtushenko L."/>
        </authorList>
    </citation>
    <scope>NUCLEOTIDE SEQUENCE</scope>
    <source>
        <strain evidence="2">VKM B-1499</strain>
    </source>
</reference>
<dbReference type="EMBL" id="BSFD01000003">
    <property type="protein sequence ID" value="GLK48575.1"/>
    <property type="molecule type" value="Genomic_DNA"/>
</dbReference>
<reference evidence="2" key="1">
    <citation type="journal article" date="2014" name="Int. J. Syst. Evol. Microbiol.">
        <title>Complete genome of a new Firmicutes species belonging to the dominant human colonic microbiota ('Ruminococcus bicirculans') reveals two chromosomes and a selective capacity to utilize plant glucans.</title>
        <authorList>
            <consortium name="NISC Comparative Sequencing Program"/>
            <person name="Wegmann U."/>
            <person name="Louis P."/>
            <person name="Goesmann A."/>
            <person name="Henrissat B."/>
            <person name="Duncan S.H."/>
            <person name="Flint H.J."/>
        </authorList>
    </citation>
    <scope>NUCLEOTIDE SEQUENCE</scope>
    <source>
        <strain evidence="2">VKM B-1499</strain>
    </source>
</reference>
<name>A0ABQ5T909_9CAUL</name>
<protein>
    <submittedName>
        <fullName evidence="2">Uncharacterized protein</fullName>
    </submittedName>
</protein>
<comment type="caution">
    <text evidence="2">The sequence shown here is derived from an EMBL/GenBank/DDBJ whole genome shotgun (WGS) entry which is preliminary data.</text>
</comment>
<evidence type="ECO:0000313" key="3">
    <source>
        <dbReference type="Proteomes" id="UP001143509"/>
    </source>
</evidence>
<evidence type="ECO:0000256" key="1">
    <source>
        <dbReference type="SAM" id="MobiDB-lite"/>
    </source>
</evidence>
<evidence type="ECO:0000313" key="2">
    <source>
        <dbReference type="EMBL" id="GLK48575.1"/>
    </source>
</evidence>